<dbReference type="PANTHER" id="PTHR42793">
    <property type="entry name" value="COA BINDING DOMAIN CONTAINING PROTEIN"/>
    <property type="match status" value="1"/>
</dbReference>
<dbReference type="GO" id="GO:0046872">
    <property type="term" value="F:metal ion binding"/>
    <property type="evidence" value="ECO:0007669"/>
    <property type="project" value="InterPro"/>
</dbReference>
<reference evidence="5 6" key="1">
    <citation type="submission" date="2013-08" db="EMBL/GenBank/DDBJ databases">
        <title>Genome sequencing of Cellulomonas bogoriensis 69B4.</title>
        <authorList>
            <person name="Chen F."/>
            <person name="Li Y."/>
            <person name="Wang G."/>
        </authorList>
    </citation>
    <scope>NUCLEOTIDE SEQUENCE [LARGE SCALE GENOMIC DNA]</scope>
    <source>
        <strain evidence="5 6">69B4</strain>
    </source>
</reference>
<protein>
    <submittedName>
        <fullName evidence="5">GCN5 family acetyltransferase</fullName>
    </submittedName>
</protein>
<accession>A0A0A0C4L6</accession>
<dbReference type="InterPro" id="IPR016181">
    <property type="entry name" value="Acyl_CoA_acyltransferase"/>
</dbReference>
<dbReference type="Gene3D" id="3.40.630.30">
    <property type="match status" value="1"/>
</dbReference>
<dbReference type="GO" id="GO:0005524">
    <property type="term" value="F:ATP binding"/>
    <property type="evidence" value="ECO:0007669"/>
    <property type="project" value="UniProtKB-UniRule"/>
</dbReference>
<dbReference type="GO" id="GO:0016747">
    <property type="term" value="F:acyltransferase activity, transferring groups other than amino-acyl groups"/>
    <property type="evidence" value="ECO:0007669"/>
    <property type="project" value="InterPro"/>
</dbReference>
<evidence type="ECO:0000259" key="3">
    <source>
        <dbReference type="PROSITE" id="PS50975"/>
    </source>
</evidence>
<dbReference type="Gene3D" id="3.30.470.20">
    <property type="entry name" value="ATP-grasp fold, B domain"/>
    <property type="match status" value="1"/>
</dbReference>
<feature type="domain" description="ATP-grasp" evidence="3">
    <location>
        <begin position="678"/>
        <end position="883"/>
    </location>
</feature>
<dbReference type="PROSITE" id="PS50975">
    <property type="entry name" value="ATP_GRASP"/>
    <property type="match status" value="1"/>
</dbReference>
<dbReference type="Gene3D" id="3.40.50.261">
    <property type="entry name" value="Succinyl-CoA synthetase domains"/>
    <property type="match status" value="2"/>
</dbReference>
<dbReference type="EMBL" id="AXCZ01000007">
    <property type="protein sequence ID" value="KGM14274.1"/>
    <property type="molecule type" value="Genomic_DNA"/>
</dbReference>
<organism evidence="5 6">
    <name type="scientific">Cellulomonas bogoriensis 69B4 = DSM 16987</name>
    <dbReference type="NCBI Taxonomy" id="1386082"/>
    <lineage>
        <taxon>Bacteria</taxon>
        <taxon>Bacillati</taxon>
        <taxon>Actinomycetota</taxon>
        <taxon>Actinomycetes</taxon>
        <taxon>Micrococcales</taxon>
        <taxon>Cellulomonadaceae</taxon>
        <taxon>Cellulomonas</taxon>
    </lineage>
</organism>
<keyword evidence="1" id="KW-0067">ATP-binding</keyword>
<dbReference type="SUPFAM" id="SSF55729">
    <property type="entry name" value="Acyl-CoA N-acyltransferases (Nat)"/>
    <property type="match status" value="1"/>
</dbReference>
<evidence type="ECO:0000256" key="1">
    <source>
        <dbReference type="PROSITE-ProRule" id="PRU00409"/>
    </source>
</evidence>
<evidence type="ECO:0000256" key="2">
    <source>
        <dbReference type="SAM" id="MobiDB-lite"/>
    </source>
</evidence>
<keyword evidence="1" id="KW-0547">Nucleotide-binding</keyword>
<gene>
    <name evidence="5" type="ORF">N869_00085</name>
</gene>
<dbReference type="Pfam" id="PF13549">
    <property type="entry name" value="ATP-grasp_5"/>
    <property type="match status" value="1"/>
</dbReference>
<dbReference type="CDD" id="cd04301">
    <property type="entry name" value="NAT_SF"/>
    <property type="match status" value="1"/>
</dbReference>
<evidence type="ECO:0000259" key="4">
    <source>
        <dbReference type="PROSITE" id="PS51186"/>
    </source>
</evidence>
<dbReference type="InterPro" id="IPR011761">
    <property type="entry name" value="ATP-grasp"/>
</dbReference>
<dbReference type="Gene3D" id="3.40.50.720">
    <property type="entry name" value="NAD(P)-binding Rossmann-like Domain"/>
    <property type="match status" value="1"/>
</dbReference>
<dbReference type="Gene3D" id="3.30.1490.20">
    <property type="entry name" value="ATP-grasp fold, A domain"/>
    <property type="match status" value="1"/>
</dbReference>
<evidence type="ECO:0000313" key="5">
    <source>
        <dbReference type="EMBL" id="KGM14274.1"/>
    </source>
</evidence>
<dbReference type="OrthoDB" id="190266at2"/>
<dbReference type="PROSITE" id="PS51186">
    <property type="entry name" value="GNAT"/>
    <property type="match status" value="1"/>
</dbReference>
<dbReference type="InterPro" id="IPR032875">
    <property type="entry name" value="Succ_CoA_lig_flav_dom"/>
</dbReference>
<comment type="caution">
    <text evidence="5">The sequence shown here is derived from an EMBL/GenBank/DDBJ whole genome shotgun (WGS) entry which is preliminary data.</text>
</comment>
<dbReference type="InterPro" id="IPR000182">
    <property type="entry name" value="GNAT_dom"/>
</dbReference>
<feature type="domain" description="N-acetyltransferase" evidence="4">
    <location>
        <begin position="28"/>
        <end position="184"/>
    </location>
</feature>
<keyword evidence="6" id="KW-1185">Reference proteome</keyword>
<proteinExistence type="predicted"/>
<dbReference type="PANTHER" id="PTHR42793:SF1">
    <property type="entry name" value="PEPTIDYL-LYSINE N-ACETYLTRANSFERASE PATZ"/>
    <property type="match status" value="1"/>
</dbReference>
<dbReference type="InterPro" id="IPR036291">
    <property type="entry name" value="NAD(P)-bd_dom_sf"/>
</dbReference>
<dbReference type="InterPro" id="IPR013815">
    <property type="entry name" value="ATP_grasp_subdomain_1"/>
</dbReference>
<evidence type="ECO:0000313" key="6">
    <source>
        <dbReference type="Proteomes" id="UP000054314"/>
    </source>
</evidence>
<name>A0A0A0C4L6_9CELL</name>
<dbReference type="RefSeq" id="WP_035056887.1">
    <property type="nucleotide sequence ID" value="NZ_AXCZ01000007.1"/>
</dbReference>
<dbReference type="Pfam" id="PF00583">
    <property type="entry name" value="Acetyltransf_1"/>
    <property type="match status" value="1"/>
</dbReference>
<dbReference type="SUPFAM" id="SSF52210">
    <property type="entry name" value="Succinyl-CoA synthetase domains"/>
    <property type="match status" value="2"/>
</dbReference>
<keyword evidence="5" id="KW-0808">Transferase</keyword>
<dbReference type="InterPro" id="IPR016102">
    <property type="entry name" value="Succinyl-CoA_synth-like"/>
</dbReference>
<feature type="region of interest" description="Disordered" evidence="2">
    <location>
        <begin position="238"/>
        <end position="259"/>
    </location>
</feature>
<dbReference type="AlphaFoldDB" id="A0A0A0C4L6"/>
<sequence length="895" mass="95800">MVEEDQDRDHRYPVHWEADVVLRDGGTAHVRPIRTADGPALQQFHVGQSERSTYFRFFAPLARLPERDLARFTHVDHVDRVALVAVTGHGDHERIIAVARYDRVEGRTAEAAFNVADDHHGRGLGSVLLEHLAAAARERGIRRFTAEVLPQNAQMLGIFREAGYEVTQHLDDGIVTVTFGLDPTERSLAVMADREHRAEARSVHTLLSPRAVLVVSDDHGAPLAEAVLASLTATDPAPRPEVHHVGPAQAPPSVRTWPRTADVPPVDLLVLAVRSTHARTVLQDPAATARAVVVLSDGFAETGTDGLTRQRDLVRTAHAAGMRLLGPGSFGFLRRTTDTTTVNATLTAHLPPDGGTALFCQSAPLGVGMLESARRRRLGVSTFVSSGNRADVSGNDLMQFWTEDPRTDVVALYLESIGNPRKFTRVARRLAAAKPVVVLTAGRSGHVVPAGHAIRRTRAPRQALDEIMRQSGVLRVDTPHQLLDVTQLLAHQPLPRGRRVAVVASSEALTALVAEAASSAGLTVTRRTTIPQETPTGTTDDLDTALAEVYAAQDCDSVVVVHVPVLGDPDPTTTACIAQRAAISDRTTVACVTGLHGVTEGLTAAAPDGRPHTVPAYATPEDGVLALAAASRYAAWRATDRGAPLAPTGVDRTRARALVEAMTPPAGEVRRLEEHHTRELLACYGVHVWQSRAVRTTPEAVAAAHEVGWPVALKCAAEHLRHRIDLGGVRLDVATPDELTDDLQEMRDRLIGLGVPDPTFEVQKMAPGGVACVVRTAEDPRFGPVVSFGLAGDAIDLLGDVAYAVAPLTDVDVSEMIRTVRAGPRLFGYRGLPPVDVPALEDVLARVATMAEDLPALHNLELHPVVASEGGANVLAARIELAEAGRADGPRRALV</sequence>
<dbReference type="SUPFAM" id="SSF56059">
    <property type="entry name" value="Glutathione synthetase ATP-binding domain-like"/>
    <property type="match status" value="1"/>
</dbReference>
<dbReference type="Pfam" id="PF13607">
    <property type="entry name" value="Succ_CoA_lig"/>
    <property type="match status" value="1"/>
</dbReference>
<dbReference type="Proteomes" id="UP000054314">
    <property type="component" value="Unassembled WGS sequence"/>
</dbReference>
<dbReference type="SUPFAM" id="SSF51735">
    <property type="entry name" value="NAD(P)-binding Rossmann-fold domains"/>
    <property type="match status" value="1"/>
</dbReference>